<evidence type="ECO:0000313" key="2">
    <source>
        <dbReference type="Proteomes" id="UP001630127"/>
    </source>
</evidence>
<evidence type="ECO:0000313" key="1">
    <source>
        <dbReference type="EMBL" id="KAL3508861.1"/>
    </source>
</evidence>
<dbReference type="EMBL" id="JBJUIK010000012">
    <property type="protein sequence ID" value="KAL3508861.1"/>
    <property type="molecule type" value="Genomic_DNA"/>
</dbReference>
<proteinExistence type="predicted"/>
<accession>A0ABD2YPM4</accession>
<reference evidence="1 2" key="1">
    <citation type="submission" date="2024-11" db="EMBL/GenBank/DDBJ databases">
        <title>A near-complete genome assembly of Cinchona calisaya.</title>
        <authorList>
            <person name="Lian D.C."/>
            <person name="Zhao X.W."/>
            <person name="Wei L."/>
        </authorList>
    </citation>
    <scope>NUCLEOTIDE SEQUENCE [LARGE SCALE GENOMIC DNA]</scope>
    <source>
        <tissue evidence="1">Nenye</tissue>
    </source>
</reference>
<dbReference type="Proteomes" id="UP001630127">
    <property type="component" value="Unassembled WGS sequence"/>
</dbReference>
<sequence length="70" mass="7992">MEPLTPHGVAAQNEGKCPATHRFAKSKQELIDETRDNLTLAQHWMKKYADMGRRDVEFQVGDLVILKLTL</sequence>
<keyword evidence="2" id="KW-1185">Reference proteome</keyword>
<gene>
    <name evidence="1" type="ORF">ACH5RR_028262</name>
</gene>
<comment type="caution">
    <text evidence="1">The sequence shown here is derived from an EMBL/GenBank/DDBJ whole genome shotgun (WGS) entry which is preliminary data.</text>
</comment>
<organism evidence="1 2">
    <name type="scientific">Cinchona calisaya</name>
    <dbReference type="NCBI Taxonomy" id="153742"/>
    <lineage>
        <taxon>Eukaryota</taxon>
        <taxon>Viridiplantae</taxon>
        <taxon>Streptophyta</taxon>
        <taxon>Embryophyta</taxon>
        <taxon>Tracheophyta</taxon>
        <taxon>Spermatophyta</taxon>
        <taxon>Magnoliopsida</taxon>
        <taxon>eudicotyledons</taxon>
        <taxon>Gunneridae</taxon>
        <taxon>Pentapetalae</taxon>
        <taxon>asterids</taxon>
        <taxon>lamiids</taxon>
        <taxon>Gentianales</taxon>
        <taxon>Rubiaceae</taxon>
        <taxon>Cinchonoideae</taxon>
        <taxon>Cinchoneae</taxon>
        <taxon>Cinchona</taxon>
    </lineage>
</organism>
<name>A0ABD2YPM4_9GENT</name>
<dbReference type="AlphaFoldDB" id="A0ABD2YPM4"/>
<protein>
    <submittedName>
        <fullName evidence="1">Uncharacterized protein</fullName>
    </submittedName>
</protein>